<evidence type="ECO:0000313" key="4">
    <source>
        <dbReference type="EMBL" id="NOU93842.1"/>
    </source>
</evidence>
<organism evidence="4 5">
    <name type="scientific">Paenibacillus foliorum</name>
    <dbReference type="NCBI Taxonomy" id="2654974"/>
    <lineage>
        <taxon>Bacteria</taxon>
        <taxon>Bacillati</taxon>
        <taxon>Bacillota</taxon>
        <taxon>Bacilli</taxon>
        <taxon>Bacillales</taxon>
        <taxon>Paenibacillaceae</taxon>
        <taxon>Paenibacillus</taxon>
    </lineage>
</organism>
<dbReference type="PANTHER" id="PTHR22550">
    <property type="entry name" value="SPORE GERMINATION PROTEIN"/>
    <property type="match status" value="1"/>
</dbReference>
<proteinExistence type="inferred from homology"/>
<gene>
    <name evidence="4" type="ORF">GC093_11485</name>
</gene>
<dbReference type="Pfam" id="PF03323">
    <property type="entry name" value="GerA"/>
    <property type="match status" value="1"/>
</dbReference>
<dbReference type="AlphaFoldDB" id="A0A972GU28"/>
<evidence type="ECO:0000256" key="2">
    <source>
        <dbReference type="ARBA" id="ARBA00023136"/>
    </source>
</evidence>
<name>A0A972GU28_9BACL</name>
<sequence>MTNDTSHPRQPIGNLSSQLEQNLIEVKQALGKSGDLIIREFTFDPDFRFSAAVVYIDGLTDQKSIQQFILEPLMLYDLSRYWAAGEQGELLDIIHKEILLIGDIKTAGSYKQLYEFILSGNVLLLVDGISSALSLGLSKSEHRSITEPTNEVVIRGPKEAFTENIRTNTSLIRKRLRNPNLRIEERTIGIDTQTKLALVYVEGIIQDEVLEEVRARLDGIHLDKVLDSSYVEEFLEEKHYSPFPRVFNTERPDVVAATLLEGRFAIIVDGTPFVLTAPSLFMEYFQSSDDYYQRWNIATLIRVLRYTGLFIALLGPSLYIAITTYQHEMLPAELLFSLASQREGVPFPAFIEAFLMEVSFEILREAGLRMPRGIGQTVSIVGTLVIGQSAVEAGIVSGAMVVVVAITAISSFIIPSYTFSSSVRMLRFSFMFLSASFGLYGIMVGLFALVLHLSSLSSFGVPYMSSFGPMIWRNQQDLLYRAPISSQQQNTTDKNKVQR</sequence>
<dbReference type="GO" id="GO:0016020">
    <property type="term" value="C:membrane"/>
    <property type="evidence" value="ECO:0007669"/>
    <property type="project" value="InterPro"/>
</dbReference>
<dbReference type="PANTHER" id="PTHR22550:SF5">
    <property type="entry name" value="LEUCINE ZIPPER PROTEIN 4"/>
    <property type="match status" value="1"/>
</dbReference>
<comment type="caution">
    <text evidence="4">The sequence shown here is derived from an EMBL/GenBank/DDBJ whole genome shotgun (WGS) entry which is preliminary data.</text>
</comment>
<keyword evidence="3" id="KW-1133">Transmembrane helix</keyword>
<feature type="transmembrane region" description="Helical" evidence="3">
    <location>
        <begin position="303"/>
        <end position="325"/>
    </location>
</feature>
<evidence type="ECO:0000256" key="3">
    <source>
        <dbReference type="SAM" id="Phobius"/>
    </source>
</evidence>
<feature type="transmembrane region" description="Helical" evidence="3">
    <location>
        <begin position="430"/>
        <end position="454"/>
    </location>
</feature>
<keyword evidence="5" id="KW-1185">Reference proteome</keyword>
<dbReference type="EMBL" id="WHOD01000050">
    <property type="protein sequence ID" value="NOU93842.1"/>
    <property type="molecule type" value="Genomic_DNA"/>
</dbReference>
<reference evidence="4" key="1">
    <citation type="submission" date="2019-10" db="EMBL/GenBank/DDBJ databases">
        <title>Description of Paenibacillus glebae sp. nov.</title>
        <authorList>
            <person name="Carlier A."/>
            <person name="Qi S."/>
        </authorList>
    </citation>
    <scope>NUCLEOTIDE SEQUENCE</scope>
    <source>
        <strain evidence="4">LMG 31456</strain>
    </source>
</reference>
<comment type="similarity">
    <text evidence="1">Belongs to the GerABKA family.</text>
</comment>
<dbReference type="Proteomes" id="UP000641588">
    <property type="component" value="Unassembled WGS sequence"/>
</dbReference>
<evidence type="ECO:0000313" key="5">
    <source>
        <dbReference type="Proteomes" id="UP000641588"/>
    </source>
</evidence>
<dbReference type="InterPro" id="IPR004995">
    <property type="entry name" value="Spore_Ger"/>
</dbReference>
<dbReference type="GO" id="GO:0009847">
    <property type="term" value="P:spore germination"/>
    <property type="evidence" value="ECO:0007669"/>
    <property type="project" value="InterPro"/>
</dbReference>
<keyword evidence="3" id="KW-0812">Transmembrane</keyword>
<protein>
    <submittedName>
        <fullName evidence="4">Spore germination protein</fullName>
    </submittedName>
</protein>
<dbReference type="InterPro" id="IPR050768">
    <property type="entry name" value="UPF0353/GerABKA_families"/>
</dbReference>
<dbReference type="RefSeq" id="WP_171652046.1">
    <property type="nucleotide sequence ID" value="NZ_WHOD01000050.1"/>
</dbReference>
<feature type="transmembrane region" description="Helical" evidence="3">
    <location>
        <begin position="397"/>
        <end position="418"/>
    </location>
</feature>
<dbReference type="PIRSF" id="PIRSF005690">
    <property type="entry name" value="GerBA"/>
    <property type="match status" value="1"/>
</dbReference>
<evidence type="ECO:0000256" key="1">
    <source>
        <dbReference type="ARBA" id="ARBA00005278"/>
    </source>
</evidence>
<keyword evidence="2 3" id="KW-0472">Membrane</keyword>
<accession>A0A972GU28</accession>